<evidence type="ECO:0000256" key="1">
    <source>
        <dbReference type="ARBA" id="ARBA00022737"/>
    </source>
</evidence>
<dbReference type="Proteomes" id="UP000426265">
    <property type="component" value="Unassembled WGS sequence"/>
</dbReference>
<dbReference type="InterPro" id="IPR053192">
    <property type="entry name" value="Vacuole_Formation_Reg"/>
</dbReference>
<dbReference type="InterPro" id="IPR054483">
    <property type="entry name" value="DC1-like_CT"/>
</dbReference>
<dbReference type="Pfam" id="PF03107">
    <property type="entry name" value="C1_2"/>
    <property type="match status" value="4"/>
</dbReference>
<name>A0A654F7T1_ARATH</name>
<dbReference type="PANTHER" id="PTHR32410:SF168">
    <property type="entry name" value="CYSTEINE_HISTIDINE-RICH C1 DOMAIN FAMILY PROTEIN"/>
    <property type="match status" value="1"/>
</dbReference>
<evidence type="ECO:0000313" key="5">
    <source>
        <dbReference type="EMBL" id="VYS57005.1"/>
    </source>
</evidence>
<organism evidence="5 6">
    <name type="scientific">Arabidopsis thaliana</name>
    <name type="common">Mouse-ear cress</name>
    <dbReference type="NCBI Taxonomy" id="3702"/>
    <lineage>
        <taxon>Eukaryota</taxon>
        <taxon>Viridiplantae</taxon>
        <taxon>Streptophyta</taxon>
        <taxon>Embryophyta</taxon>
        <taxon>Tracheophyta</taxon>
        <taxon>Spermatophyta</taxon>
        <taxon>Magnoliopsida</taxon>
        <taxon>eudicotyledons</taxon>
        <taxon>Gunneridae</taxon>
        <taxon>Pentapetalae</taxon>
        <taxon>rosids</taxon>
        <taxon>malvids</taxon>
        <taxon>Brassicales</taxon>
        <taxon>Brassicaceae</taxon>
        <taxon>Camelineae</taxon>
        <taxon>Arabidopsis</taxon>
    </lineage>
</organism>
<feature type="domain" description="DC1" evidence="3">
    <location>
        <begin position="474"/>
        <end position="522"/>
    </location>
</feature>
<evidence type="ECO:0000259" key="4">
    <source>
        <dbReference type="Pfam" id="PF22926"/>
    </source>
</evidence>
<evidence type="ECO:0000256" key="2">
    <source>
        <dbReference type="SAM" id="MobiDB-lite"/>
    </source>
</evidence>
<sequence length="631" mass="72958">MDGGNPRCPLSHPTNPHTLSKSGQITKFGCFTCGKKAPLSKRDRRFSYYCITCDVSFHKGCHIFPRKLTHPYHLQHPLTFTFPDYESGITSDSFDYETYRTAVKCHSQFIITYSLKKPGSIECSWCGKNIEDDCFYRCSICNFYLDLSCSQSIPLLLVANPKSHQHPLVFYRRPLLTPCDACGLVNVLDPSYACFQCNYMVHQSCIDLPRVIKITRHRHRLSHIPCVQSPVSPCGVCYQKVENKYGLYSCNRYEDHSYVVHSKCATHENIWDGKELEWEPEEPENIEDILPFKKVGTDMIKYFSHEHNLKLEKYDAVRDAEKLCQACVCPINSRDFYNCIHCDFFLHEVCAGLLRKLDHALHKHTLILDPYPRDSYYLLDCPICSRGSTGFRYICSISNCNSHRIGIDIRCILVPDHFTHESHEHPLFISTSFKAEIRCQGCQKECMQSYLQCTICIFIMCYKCATIPTEVSYKHDKHPLSLCYGEKADDTYWCELCEKEVNPRNWFYTCNICCITIHLHCIFGSSSYMKPGSIFDYNYSKLEVLRNSNSTRPQCTRCGDRCPGAEAIYGEYLDQSEGVELDAEMPGLLISRYCEKGDEMKMREVMNSSREKLKQMETTKIQRWRLGSCSV</sequence>
<evidence type="ECO:0000313" key="6">
    <source>
        <dbReference type="Proteomes" id="UP000426265"/>
    </source>
</evidence>
<protein>
    <recommendedName>
        <fullName evidence="7">Cysteine/Histidine-rich C1 domain family protein</fullName>
    </recommendedName>
</protein>
<dbReference type="SUPFAM" id="SSF57889">
    <property type="entry name" value="Cysteine-rich domain"/>
    <property type="match status" value="5"/>
</dbReference>
<dbReference type="InterPro" id="IPR046349">
    <property type="entry name" value="C1-like_sf"/>
</dbReference>
<feature type="domain" description="DC1" evidence="3">
    <location>
        <begin position="115"/>
        <end position="149"/>
    </location>
</feature>
<feature type="domain" description="DC1-like C-terminal" evidence="4">
    <location>
        <begin position="543"/>
        <end position="564"/>
    </location>
</feature>
<dbReference type="AlphaFoldDB" id="A0A654F7T1"/>
<evidence type="ECO:0008006" key="7">
    <source>
        <dbReference type="Google" id="ProtNLM"/>
    </source>
</evidence>
<feature type="domain" description="DC1" evidence="3">
    <location>
        <begin position="303"/>
        <end position="351"/>
    </location>
</feature>
<feature type="region of interest" description="Disordered" evidence="2">
    <location>
        <begin position="1"/>
        <end position="20"/>
    </location>
</feature>
<dbReference type="Pfam" id="PF22926">
    <property type="entry name" value="C1-like_CT"/>
    <property type="match status" value="1"/>
</dbReference>
<gene>
    <name evidence="5" type="ORF">AN1_LOCUS12456</name>
</gene>
<keyword evidence="1" id="KW-0677">Repeat</keyword>
<dbReference type="EMBL" id="CACRSJ010000106">
    <property type="protein sequence ID" value="VYS57005.1"/>
    <property type="molecule type" value="Genomic_DNA"/>
</dbReference>
<accession>A0A654F7T1</accession>
<evidence type="ECO:0000259" key="3">
    <source>
        <dbReference type="Pfam" id="PF03107"/>
    </source>
</evidence>
<proteinExistence type="predicted"/>
<feature type="domain" description="DC1" evidence="3">
    <location>
        <begin position="162"/>
        <end position="206"/>
    </location>
</feature>
<dbReference type="PANTHER" id="PTHR32410">
    <property type="entry name" value="CYSTEINE/HISTIDINE-RICH C1 DOMAIN FAMILY PROTEIN"/>
    <property type="match status" value="1"/>
</dbReference>
<dbReference type="InterPro" id="IPR004146">
    <property type="entry name" value="DC1"/>
</dbReference>
<dbReference type="ExpressionAtlas" id="A0A654F7T1">
    <property type="expression patterns" value="baseline and differential"/>
</dbReference>
<reference evidence="5 6" key="1">
    <citation type="submission" date="2019-11" db="EMBL/GenBank/DDBJ databases">
        <authorList>
            <person name="Jiao W.-B."/>
            <person name="Schneeberger K."/>
        </authorList>
    </citation>
    <scope>NUCLEOTIDE SEQUENCE [LARGE SCALE GENOMIC DNA]</scope>
    <source>
        <strain evidence="6">cv. An-1</strain>
    </source>
</reference>